<dbReference type="GO" id="GO:0051015">
    <property type="term" value="F:actin filament binding"/>
    <property type="evidence" value="ECO:0000318"/>
    <property type="project" value="GO_Central"/>
</dbReference>
<dbReference type="HOGENOM" id="CLU_063245_0_0_1"/>
<dbReference type="GO" id="GO:0007015">
    <property type="term" value="P:actin filament organization"/>
    <property type="evidence" value="ECO:0000318"/>
    <property type="project" value="GO_Central"/>
</dbReference>
<evidence type="ECO:0000313" key="5">
    <source>
        <dbReference type="Proteomes" id="UP000015101"/>
    </source>
</evidence>
<dbReference type="KEGG" id="hro:HELRODRAFT_113789"/>
<sequence>MESIWGRVAREIPVVQFDKKFFLQLFETKQADIKVKKSEQSKKELTILDSKRSNTINIALTSLPPVSAIKAAILKMDNNVIHKEGVEKILNTLLPTEEEVTQITEAQMAACNNHMTNNNNNNYNNNNNSINNSITLGSAENFLLTLSSINELKARLTLWLFVIEFDAIENELLDSLCSTQQAIQQIRTSRSFKRILLMLLSIGNCLNNNKSTGFTLDYLSKVTEVKDSERKHSLLHHLVVMAADHFGPNQVSDLFNEVEAVHRCARIDYDEVKEKIEKLERSCRGSWGHLRSISMHDNDEAMKKRLSSRIADFVERTIVLKTIHKRLINKFYQLLLYLGYHGKAIKNTNATQFFKYISDFCMEYKLLSAKYAKHKNKKEQQQQKLIRQQEQQLQQQLLLQQYNLAVSMASKSEVRSKFFFV</sequence>
<gene>
    <name evidence="4" type="primary">20195467</name>
    <name evidence="3" type="ORF">HELRODRAFT_113789</name>
</gene>
<dbReference type="STRING" id="6412.T1EFW5"/>
<dbReference type="OrthoDB" id="9806920at2759"/>
<dbReference type="InterPro" id="IPR015425">
    <property type="entry name" value="FH2_Formin"/>
</dbReference>
<dbReference type="PANTHER" id="PTHR45920:SF4">
    <property type="entry name" value="FORMIN HOMOLOGY 2 DOMAIN CONTAINING, ISOFORM I"/>
    <property type="match status" value="1"/>
</dbReference>
<protein>
    <recommendedName>
        <fullName evidence="2">FH2 domain-containing protein</fullName>
    </recommendedName>
</protein>
<dbReference type="GeneID" id="20195467"/>
<dbReference type="Gene3D" id="1.20.58.2220">
    <property type="entry name" value="Formin, FH2 domain"/>
    <property type="match status" value="1"/>
</dbReference>
<dbReference type="SUPFAM" id="SSF101447">
    <property type="entry name" value="Formin homology 2 domain (FH2 domain)"/>
    <property type="match status" value="1"/>
</dbReference>
<dbReference type="EMBL" id="AMQM01005886">
    <property type="status" value="NOT_ANNOTATED_CDS"/>
    <property type="molecule type" value="Genomic_DNA"/>
</dbReference>
<dbReference type="EnsemblMetazoa" id="HelroT113789">
    <property type="protein sequence ID" value="HelroP113789"/>
    <property type="gene ID" value="HelroG113789"/>
</dbReference>
<accession>T1EFW5</accession>
<evidence type="ECO:0000313" key="4">
    <source>
        <dbReference type="EnsemblMetazoa" id="HelroP113789"/>
    </source>
</evidence>
<dbReference type="OMA" id="HRCARID"/>
<name>T1EFW5_HELRO</name>
<dbReference type="CTD" id="20195467"/>
<evidence type="ECO:0000313" key="3">
    <source>
        <dbReference type="EMBL" id="ESN98468.1"/>
    </source>
</evidence>
<dbReference type="EMBL" id="AMQM01005885">
    <property type="status" value="NOT_ANNOTATED_CDS"/>
    <property type="molecule type" value="Genomic_DNA"/>
</dbReference>
<keyword evidence="5" id="KW-1185">Reference proteome</keyword>
<reference evidence="3 5" key="2">
    <citation type="journal article" date="2013" name="Nature">
        <title>Insights into bilaterian evolution from three spiralian genomes.</title>
        <authorList>
            <person name="Simakov O."/>
            <person name="Marletaz F."/>
            <person name="Cho S.J."/>
            <person name="Edsinger-Gonzales E."/>
            <person name="Havlak P."/>
            <person name="Hellsten U."/>
            <person name="Kuo D.H."/>
            <person name="Larsson T."/>
            <person name="Lv J."/>
            <person name="Arendt D."/>
            <person name="Savage R."/>
            <person name="Osoegawa K."/>
            <person name="de Jong P."/>
            <person name="Grimwood J."/>
            <person name="Chapman J.A."/>
            <person name="Shapiro H."/>
            <person name="Aerts A."/>
            <person name="Otillar R.P."/>
            <person name="Terry A.Y."/>
            <person name="Boore J.L."/>
            <person name="Grigoriev I.V."/>
            <person name="Lindberg D.R."/>
            <person name="Seaver E.C."/>
            <person name="Weisblat D.A."/>
            <person name="Putnam N.H."/>
            <person name="Rokhsar D.S."/>
        </authorList>
    </citation>
    <scope>NUCLEOTIDE SEQUENCE</scope>
</reference>
<dbReference type="GO" id="GO:0005856">
    <property type="term" value="C:cytoskeleton"/>
    <property type="evidence" value="ECO:0000318"/>
    <property type="project" value="GO_Central"/>
</dbReference>
<reference evidence="4" key="3">
    <citation type="submission" date="2015-06" db="UniProtKB">
        <authorList>
            <consortium name="EnsemblMetazoa"/>
        </authorList>
    </citation>
    <scope>IDENTIFICATION</scope>
</reference>
<feature type="coiled-coil region" evidence="1">
    <location>
        <begin position="364"/>
        <end position="396"/>
    </location>
</feature>
<dbReference type="GO" id="GO:0051496">
    <property type="term" value="P:positive regulation of stress fiber assembly"/>
    <property type="evidence" value="ECO:0000318"/>
    <property type="project" value="GO_Central"/>
</dbReference>
<dbReference type="Proteomes" id="UP000015101">
    <property type="component" value="Unassembled WGS sequence"/>
</dbReference>
<dbReference type="SMART" id="SM00498">
    <property type="entry name" value="FH2"/>
    <property type="match status" value="1"/>
</dbReference>
<dbReference type="InParanoid" id="T1EFW5"/>
<organism evidence="4 5">
    <name type="scientific">Helobdella robusta</name>
    <name type="common">Californian leech</name>
    <dbReference type="NCBI Taxonomy" id="6412"/>
    <lineage>
        <taxon>Eukaryota</taxon>
        <taxon>Metazoa</taxon>
        <taxon>Spiralia</taxon>
        <taxon>Lophotrochozoa</taxon>
        <taxon>Annelida</taxon>
        <taxon>Clitellata</taxon>
        <taxon>Hirudinea</taxon>
        <taxon>Rhynchobdellida</taxon>
        <taxon>Glossiphoniidae</taxon>
        <taxon>Helobdella</taxon>
    </lineage>
</organism>
<dbReference type="PANTHER" id="PTHR45920">
    <property type="entry name" value="FORMIN HOMOLOGY 2 DOMAIN CONTAINING, ISOFORM I"/>
    <property type="match status" value="1"/>
</dbReference>
<feature type="domain" description="FH2" evidence="2">
    <location>
        <begin position="1"/>
        <end position="390"/>
    </location>
</feature>
<dbReference type="GO" id="GO:0005737">
    <property type="term" value="C:cytoplasm"/>
    <property type="evidence" value="ECO:0000318"/>
    <property type="project" value="GO_Central"/>
</dbReference>
<proteinExistence type="predicted"/>
<dbReference type="Pfam" id="PF02181">
    <property type="entry name" value="FH2"/>
    <property type="match status" value="1"/>
</dbReference>
<evidence type="ECO:0000259" key="2">
    <source>
        <dbReference type="PROSITE" id="PS51444"/>
    </source>
</evidence>
<dbReference type="PROSITE" id="PS51444">
    <property type="entry name" value="FH2"/>
    <property type="match status" value="1"/>
</dbReference>
<dbReference type="AlphaFoldDB" id="T1EFW5"/>
<dbReference type="InterPro" id="IPR042201">
    <property type="entry name" value="FH2_Formin_sf"/>
</dbReference>
<evidence type="ECO:0000256" key="1">
    <source>
        <dbReference type="SAM" id="Coils"/>
    </source>
</evidence>
<dbReference type="RefSeq" id="XP_009023422.1">
    <property type="nucleotide sequence ID" value="XM_009025174.1"/>
</dbReference>
<reference evidence="5" key="1">
    <citation type="submission" date="2012-12" db="EMBL/GenBank/DDBJ databases">
        <authorList>
            <person name="Hellsten U."/>
            <person name="Grimwood J."/>
            <person name="Chapman J.A."/>
            <person name="Shapiro H."/>
            <person name="Aerts A."/>
            <person name="Otillar R.P."/>
            <person name="Terry A.Y."/>
            <person name="Boore J.L."/>
            <person name="Simakov O."/>
            <person name="Marletaz F."/>
            <person name="Cho S.-J."/>
            <person name="Edsinger-Gonzales E."/>
            <person name="Havlak P."/>
            <person name="Kuo D.-H."/>
            <person name="Larsson T."/>
            <person name="Lv J."/>
            <person name="Arendt D."/>
            <person name="Savage R."/>
            <person name="Osoegawa K."/>
            <person name="de Jong P."/>
            <person name="Lindberg D.R."/>
            <person name="Seaver E.C."/>
            <person name="Weisblat D.A."/>
            <person name="Putnam N.H."/>
            <person name="Grigoriev I.V."/>
            <person name="Rokhsar D.S."/>
        </authorList>
    </citation>
    <scope>NUCLEOTIDE SEQUENCE</scope>
</reference>
<dbReference type="eggNOG" id="KOG1925">
    <property type="taxonomic scope" value="Eukaryota"/>
</dbReference>
<keyword evidence="1" id="KW-0175">Coiled coil</keyword>
<dbReference type="EMBL" id="KB097144">
    <property type="protein sequence ID" value="ESN98468.1"/>
    <property type="molecule type" value="Genomic_DNA"/>
</dbReference>